<comment type="function">
    <text evidence="7">Transcriptional regulator.</text>
</comment>
<dbReference type="GO" id="GO:0003700">
    <property type="term" value="F:DNA-binding transcription factor activity"/>
    <property type="evidence" value="ECO:0007669"/>
    <property type="project" value="UniProtKB-UniRule"/>
</dbReference>
<dbReference type="SUPFAM" id="SSF47598">
    <property type="entry name" value="Ribbon-helix-helix"/>
    <property type="match status" value="1"/>
</dbReference>
<dbReference type="InterPro" id="IPR022988">
    <property type="entry name" value="Ni_resp_reg_NikR"/>
</dbReference>
<dbReference type="Gene3D" id="3.30.70.1150">
    <property type="entry name" value="ACT-like. Chain A, domain 2"/>
    <property type="match status" value="1"/>
</dbReference>
<dbReference type="InterPro" id="IPR045865">
    <property type="entry name" value="ACT-like_dom_sf"/>
</dbReference>
<feature type="domain" description="Ribbon-helix-helix protein CopG" evidence="8">
    <location>
        <begin position="21"/>
        <end position="58"/>
    </location>
</feature>
<evidence type="ECO:0000256" key="5">
    <source>
        <dbReference type="ARBA" id="ARBA00023125"/>
    </source>
</evidence>
<dbReference type="PANTHER" id="PTHR34719:SF2">
    <property type="entry name" value="NICKEL-RESPONSIVE REGULATOR"/>
    <property type="match status" value="1"/>
</dbReference>
<dbReference type="NCBIfam" id="NF002815">
    <property type="entry name" value="PRK02967.1"/>
    <property type="match status" value="1"/>
</dbReference>
<dbReference type="GO" id="GO:0010045">
    <property type="term" value="P:response to nickel cation"/>
    <property type="evidence" value="ECO:0007669"/>
    <property type="project" value="InterPro"/>
</dbReference>
<dbReference type="NCBIfam" id="NF003381">
    <property type="entry name" value="PRK04460.1"/>
    <property type="match status" value="1"/>
</dbReference>
<feature type="binding site" evidence="7">
    <location>
        <position position="94"/>
    </location>
    <ligand>
        <name>Ni(2+)</name>
        <dbReference type="ChEBI" id="CHEBI:49786"/>
    </ligand>
</feature>
<dbReference type="HAMAP" id="MF_00476">
    <property type="entry name" value="NikR"/>
    <property type="match status" value="1"/>
</dbReference>
<dbReference type="EMBL" id="PDSK01000101">
    <property type="protein sequence ID" value="PIE33285.1"/>
    <property type="molecule type" value="Genomic_DNA"/>
</dbReference>
<reference evidence="10 11" key="1">
    <citation type="submission" date="2017-10" db="EMBL/GenBank/DDBJ databases">
        <title>Novel microbial diversity and functional potential in the marine mammal oral microbiome.</title>
        <authorList>
            <person name="Dudek N.K."/>
            <person name="Sun C.L."/>
            <person name="Burstein D."/>
            <person name="Kantor R.S."/>
            <person name="Aliaga Goltsman D.S."/>
            <person name="Bik E.M."/>
            <person name="Thomas B.C."/>
            <person name="Banfield J.F."/>
            <person name="Relman D.A."/>
        </authorList>
    </citation>
    <scope>NUCLEOTIDE SEQUENCE [LARGE SCALE GENOMIC DNA]</scope>
    <source>
        <strain evidence="10">DOLJORAL78_47_16</strain>
    </source>
</reference>
<keyword evidence="5 7" id="KW-0238">DNA-binding</keyword>
<dbReference type="CDD" id="cd22231">
    <property type="entry name" value="RHH_NikR_HicB-like"/>
    <property type="match status" value="1"/>
</dbReference>
<comment type="cofactor">
    <cofactor evidence="7">
        <name>Ni(2+)</name>
        <dbReference type="ChEBI" id="CHEBI:49786"/>
    </cofactor>
    <text evidence="7">Binds 1 nickel ion per subunit.</text>
</comment>
<proteinExistence type="inferred from homology"/>
<evidence type="ECO:0000256" key="1">
    <source>
        <dbReference type="ARBA" id="ARBA00008478"/>
    </source>
</evidence>
<gene>
    <name evidence="10" type="ORF">CSA56_12515</name>
</gene>
<dbReference type="Pfam" id="PF01402">
    <property type="entry name" value="RHH_1"/>
    <property type="match status" value="1"/>
</dbReference>
<feature type="binding site" evidence="7">
    <location>
        <position position="113"/>
    </location>
    <ligand>
        <name>Ni(2+)</name>
        <dbReference type="ChEBI" id="CHEBI:49786"/>
    </ligand>
</feature>
<keyword evidence="6 7" id="KW-0804">Transcription</keyword>
<dbReference type="Pfam" id="PF08753">
    <property type="entry name" value="NikR_C"/>
    <property type="match status" value="1"/>
</dbReference>
<feature type="binding site" evidence="7">
    <location>
        <position position="107"/>
    </location>
    <ligand>
        <name>Ni(2+)</name>
        <dbReference type="ChEBI" id="CHEBI:49786"/>
    </ligand>
</feature>
<keyword evidence="4 7" id="KW-0805">Transcription regulation</keyword>
<dbReference type="PANTHER" id="PTHR34719">
    <property type="entry name" value="NICKEL-RESPONSIVE REGULATOR"/>
    <property type="match status" value="1"/>
</dbReference>
<comment type="caution">
    <text evidence="10">The sequence shown here is derived from an EMBL/GenBank/DDBJ whole genome shotgun (WGS) entry which is preliminary data.</text>
</comment>
<comment type="similarity">
    <text evidence="1 7">Belongs to the transcriptional regulatory CopG/NikR family.</text>
</comment>
<dbReference type="NCBIfam" id="NF001884">
    <property type="entry name" value="PRK00630.1"/>
    <property type="match status" value="1"/>
</dbReference>
<evidence type="ECO:0000256" key="7">
    <source>
        <dbReference type="HAMAP-Rule" id="MF_00476"/>
    </source>
</evidence>
<evidence type="ECO:0000313" key="10">
    <source>
        <dbReference type="EMBL" id="PIE33285.1"/>
    </source>
</evidence>
<dbReference type="InterPro" id="IPR050192">
    <property type="entry name" value="CopG/NikR_regulator"/>
</dbReference>
<feature type="binding site" evidence="7">
    <location>
        <position position="105"/>
    </location>
    <ligand>
        <name>Ni(2+)</name>
        <dbReference type="ChEBI" id="CHEBI:49786"/>
    </ligand>
</feature>
<dbReference type="InterPro" id="IPR010985">
    <property type="entry name" value="Ribbon_hlx_hlx"/>
</dbReference>
<feature type="domain" description="Transcription factor NikR nickel binding C-terminal" evidence="9">
    <location>
        <begin position="71"/>
        <end position="146"/>
    </location>
</feature>
<dbReference type="InterPro" id="IPR027271">
    <property type="entry name" value="Acetolactate_synth/TF_NikR_C"/>
</dbReference>
<keyword evidence="3 7" id="KW-0479">Metal-binding</keyword>
<dbReference type="GO" id="GO:0003677">
    <property type="term" value="F:DNA binding"/>
    <property type="evidence" value="ECO:0007669"/>
    <property type="project" value="UniProtKB-KW"/>
</dbReference>
<dbReference type="InterPro" id="IPR002145">
    <property type="entry name" value="CopG"/>
</dbReference>
<evidence type="ECO:0000256" key="2">
    <source>
        <dbReference type="ARBA" id="ARBA00022596"/>
    </source>
</evidence>
<dbReference type="GO" id="GO:0016151">
    <property type="term" value="F:nickel cation binding"/>
    <property type="evidence" value="ECO:0007669"/>
    <property type="project" value="UniProtKB-UniRule"/>
</dbReference>
<evidence type="ECO:0000259" key="8">
    <source>
        <dbReference type="Pfam" id="PF01402"/>
    </source>
</evidence>
<dbReference type="InterPro" id="IPR013321">
    <property type="entry name" value="Arc_rbn_hlx_hlx"/>
</dbReference>
<dbReference type="SUPFAM" id="SSF55021">
    <property type="entry name" value="ACT-like"/>
    <property type="match status" value="1"/>
</dbReference>
<dbReference type="Proteomes" id="UP000230821">
    <property type="component" value="Unassembled WGS sequence"/>
</dbReference>
<keyword evidence="2 7" id="KW-0533">Nickel</keyword>
<evidence type="ECO:0000259" key="9">
    <source>
        <dbReference type="Pfam" id="PF08753"/>
    </source>
</evidence>
<name>A0A2G6KCB8_9BACT</name>
<evidence type="ECO:0000256" key="3">
    <source>
        <dbReference type="ARBA" id="ARBA00022723"/>
    </source>
</evidence>
<evidence type="ECO:0000313" key="11">
    <source>
        <dbReference type="Proteomes" id="UP000230821"/>
    </source>
</evidence>
<organism evidence="10 11">
    <name type="scientific">candidate division KSB3 bacterium</name>
    <dbReference type="NCBI Taxonomy" id="2044937"/>
    <lineage>
        <taxon>Bacteria</taxon>
        <taxon>candidate division KSB3</taxon>
    </lineage>
</organism>
<dbReference type="NCBIfam" id="NF002169">
    <property type="entry name" value="PRK01002.1"/>
    <property type="match status" value="1"/>
</dbReference>
<protein>
    <recommendedName>
        <fullName evidence="7">Putative nickel-responsive regulator</fullName>
    </recommendedName>
</protein>
<sequence length="154" mass="17384">MGRKKYSDPSSGETETGKIIRFGVSADVRLLEKFDEMIDEKCYANRSEAIRDLIRDELVEHAWTTSNEEVVGTLTLVYNHESHELNDKLTSLQHDHHTNIISTLHVHLDAHNCLEVLVLKGNSKEIKNLSDRLSGAKGVKHGKLTMSTTGKELY</sequence>
<evidence type="ECO:0000256" key="6">
    <source>
        <dbReference type="ARBA" id="ARBA00023163"/>
    </source>
</evidence>
<evidence type="ECO:0000256" key="4">
    <source>
        <dbReference type="ARBA" id="ARBA00023015"/>
    </source>
</evidence>
<dbReference type="InterPro" id="IPR014864">
    <property type="entry name" value="TF_NikR_Ni-bd_C"/>
</dbReference>
<dbReference type="Gene3D" id="1.10.1220.10">
    <property type="entry name" value="Met repressor-like"/>
    <property type="match status" value="1"/>
</dbReference>
<accession>A0A2G6KCB8</accession>
<dbReference type="AlphaFoldDB" id="A0A2G6KCB8"/>